<dbReference type="PANTHER" id="PTHR33116:SF86">
    <property type="entry name" value="REVERSE TRANSCRIPTASE DOMAIN-CONTAINING PROTEIN"/>
    <property type="match status" value="1"/>
</dbReference>
<evidence type="ECO:0000313" key="2">
    <source>
        <dbReference type="Proteomes" id="UP001227230"/>
    </source>
</evidence>
<gene>
    <name evidence="1" type="ORF">VitviT2T_010738</name>
</gene>
<accession>A0ABY9C9E3</accession>
<keyword evidence="2" id="KW-1185">Reference proteome</keyword>
<dbReference type="PANTHER" id="PTHR33116">
    <property type="entry name" value="REVERSE TRANSCRIPTASE ZINC-BINDING DOMAIN-CONTAINING PROTEIN-RELATED-RELATED"/>
    <property type="match status" value="1"/>
</dbReference>
<organism evidence="1 2">
    <name type="scientific">Vitis vinifera</name>
    <name type="common">Grape</name>
    <dbReference type="NCBI Taxonomy" id="29760"/>
    <lineage>
        <taxon>Eukaryota</taxon>
        <taxon>Viridiplantae</taxon>
        <taxon>Streptophyta</taxon>
        <taxon>Embryophyta</taxon>
        <taxon>Tracheophyta</taxon>
        <taxon>Spermatophyta</taxon>
        <taxon>Magnoliopsida</taxon>
        <taxon>eudicotyledons</taxon>
        <taxon>Gunneridae</taxon>
        <taxon>Pentapetalae</taxon>
        <taxon>rosids</taxon>
        <taxon>Vitales</taxon>
        <taxon>Vitaceae</taxon>
        <taxon>Viteae</taxon>
        <taxon>Vitis</taxon>
    </lineage>
</organism>
<dbReference type="EMBL" id="CP126654">
    <property type="protein sequence ID" value="WJZ91690.1"/>
    <property type="molecule type" value="Genomic_DNA"/>
</dbReference>
<proteinExistence type="predicted"/>
<protein>
    <submittedName>
        <fullName evidence="1">Uncharacterized protein</fullName>
    </submittedName>
</protein>
<sequence>MMNSFWWGPKSDGGRRINWLSWDKLCLRKEEGGLGFRNLRDFNLAMLGKQGWNLITKPDSLIARLLKARYYRSGDFLSARLGHNPSFTWKGIWSSRAILLKGSRWRIGDDCSIDVWNNPWLRDAENFKVETPIMHDLAHLKVHDLWIHDCKEWDVELLGEIFSPRDA</sequence>
<evidence type="ECO:0000313" key="1">
    <source>
        <dbReference type="EMBL" id="WJZ91690.1"/>
    </source>
</evidence>
<name>A0ABY9C9E3_VITVI</name>
<dbReference type="Proteomes" id="UP001227230">
    <property type="component" value="Chromosome 7"/>
</dbReference>
<reference evidence="1 2" key="1">
    <citation type="journal article" date="2023" name="Hortic Res">
        <title>The complete reference genome for grapevine (Vitis vinifera L.) genetics and breeding.</title>
        <authorList>
            <person name="Shi X."/>
            <person name="Cao S."/>
            <person name="Wang X."/>
            <person name="Huang S."/>
            <person name="Wang Y."/>
            <person name="Liu Z."/>
            <person name="Liu W."/>
            <person name="Leng X."/>
            <person name="Peng Y."/>
            <person name="Wang N."/>
            <person name="Wang Y."/>
            <person name="Ma Z."/>
            <person name="Xu X."/>
            <person name="Zhang F."/>
            <person name="Xue H."/>
            <person name="Zhong H."/>
            <person name="Wang Y."/>
            <person name="Zhang K."/>
            <person name="Velt A."/>
            <person name="Avia K."/>
            <person name="Holtgrawe D."/>
            <person name="Grimplet J."/>
            <person name="Matus J.T."/>
            <person name="Ware D."/>
            <person name="Wu X."/>
            <person name="Wang H."/>
            <person name="Liu C."/>
            <person name="Fang Y."/>
            <person name="Rustenholz C."/>
            <person name="Cheng Z."/>
            <person name="Xiao H."/>
            <person name="Zhou Y."/>
        </authorList>
    </citation>
    <scope>NUCLEOTIDE SEQUENCE [LARGE SCALE GENOMIC DNA]</scope>
    <source>
        <strain evidence="2">cv. Pinot noir / PN40024</strain>
        <tissue evidence="1">Leaf</tissue>
    </source>
</reference>